<dbReference type="PRINTS" id="PR00368">
    <property type="entry name" value="FADPNR"/>
</dbReference>
<keyword evidence="5 10" id="KW-0560">Oxidoreductase</keyword>
<dbReference type="InterPro" id="IPR036188">
    <property type="entry name" value="FAD/NAD-bd_sf"/>
</dbReference>
<feature type="binding site" evidence="8">
    <location>
        <position position="313"/>
    </location>
    <ligand>
        <name>FAD</name>
        <dbReference type="ChEBI" id="CHEBI:57692"/>
    </ligand>
</feature>
<sequence length="490" mass="54267">MKSQYDLIAIGAGSAGLGVSIAMKRLGFEVLLIDRYDQRIGGDCLNDGCVPSKALIHVSRMMHNARRTQPFGWTAEGATDLAAVMQYVRERQDIIRAHENAAYLREAEKLDVALGTASFVGKQEIEVRPTNGGPPERTSARNIILCTGSKPRQLDVEGIDRVNVYTNENIFTLKQLPQRLLVIGAGPIGIEMAQAFQRFGSQVTVVGSEARILDKELPEVSDLLQKRLAEEGIEFKLKSRVNAFRDAHIAEVESAEGRVELVQFDVVLVAIGRTFNYDDLNLAAAGIDLDDQGRLKLNDYLQTTNTHVFAAGDAAAGAPAGQRLFSHAAELHVSTLISNLITPGRVLDKKLTYDYFSWVTFTDPEVATFGLLDDELKKRSIGYERLEYDFAHDDRAIIEDYEYARMILFTEPKGINPFGTKILGGTIIAPNAGELVQELILAIQHKLTAGDFFNKIYPYPTASRVNKSVWVDHISDNLPGIVKKAVKWLY</sequence>
<protein>
    <submittedName>
        <fullName evidence="13">NAD(P)/FAD-dependent oxidoreductase</fullName>
    </submittedName>
</protein>
<evidence type="ECO:0000256" key="9">
    <source>
        <dbReference type="PIRSR" id="PIRSR000350-4"/>
    </source>
</evidence>
<feature type="binding site" evidence="8">
    <location>
        <position position="272"/>
    </location>
    <ligand>
        <name>NAD(+)</name>
        <dbReference type="ChEBI" id="CHEBI:57540"/>
    </ligand>
</feature>
<keyword evidence="8" id="KW-0547">Nucleotide-binding</keyword>
<feature type="domain" description="Pyridine nucleotide-disulphide oxidoreductase dimerisation" evidence="11">
    <location>
        <begin position="358"/>
        <end position="464"/>
    </location>
</feature>
<keyword evidence="7 10" id="KW-0676">Redox-active center</keyword>
<dbReference type="PIRSF" id="PIRSF000350">
    <property type="entry name" value="Mercury_reductase_MerA"/>
    <property type="match status" value="1"/>
</dbReference>
<evidence type="ECO:0000313" key="13">
    <source>
        <dbReference type="EMBL" id="QJW91247.1"/>
    </source>
</evidence>
<dbReference type="Pfam" id="PF02852">
    <property type="entry name" value="Pyr_redox_dim"/>
    <property type="match status" value="1"/>
</dbReference>
<feature type="disulfide bond" description="Redox-active" evidence="9">
    <location>
        <begin position="44"/>
        <end position="49"/>
    </location>
</feature>
<comment type="cofactor">
    <cofactor evidence="8">
        <name>FAD</name>
        <dbReference type="ChEBI" id="CHEBI:57692"/>
    </cofactor>
    <text evidence="8">Binds 1 FAD per subunit.</text>
</comment>
<evidence type="ECO:0000256" key="4">
    <source>
        <dbReference type="ARBA" id="ARBA00022857"/>
    </source>
</evidence>
<evidence type="ECO:0000313" key="14">
    <source>
        <dbReference type="Proteomes" id="UP000502756"/>
    </source>
</evidence>
<reference evidence="13 14" key="1">
    <citation type="submission" date="2020-05" db="EMBL/GenBank/DDBJ databases">
        <title>Genome sequencing of Spirosoma sp. TS118.</title>
        <authorList>
            <person name="Lee J.-H."/>
            <person name="Jeong S."/>
            <person name="Zhao L."/>
            <person name="Jung J.-H."/>
            <person name="Kim M.-K."/>
            <person name="Lim S."/>
        </authorList>
    </citation>
    <scope>NUCLEOTIDE SEQUENCE [LARGE SCALE GENOMIC DNA]</scope>
    <source>
        <strain evidence="13 14">TS118</strain>
    </source>
</reference>
<evidence type="ECO:0000256" key="3">
    <source>
        <dbReference type="ARBA" id="ARBA00022827"/>
    </source>
</evidence>
<evidence type="ECO:0000256" key="7">
    <source>
        <dbReference type="ARBA" id="ARBA00023284"/>
    </source>
</evidence>
<feature type="domain" description="FAD/NAD(P)-binding" evidence="12">
    <location>
        <begin position="5"/>
        <end position="319"/>
    </location>
</feature>
<dbReference type="InterPro" id="IPR023753">
    <property type="entry name" value="FAD/NAD-binding_dom"/>
</dbReference>
<keyword evidence="6" id="KW-1015">Disulfide bond</keyword>
<feature type="binding site" evidence="8">
    <location>
        <position position="53"/>
    </location>
    <ligand>
        <name>FAD</name>
        <dbReference type="ChEBI" id="CHEBI:57692"/>
    </ligand>
</feature>
<evidence type="ECO:0000259" key="11">
    <source>
        <dbReference type="Pfam" id="PF02852"/>
    </source>
</evidence>
<dbReference type="PRINTS" id="PR00411">
    <property type="entry name" value="PNDRDTASEI"/>
</dbReference>
<gene>
    <name evidence="13" type="ORF">HNV11_18635</name>
</gene>
<feature type="binding site" evidence="8">
    <location>
        <begin position="184"/>
        <end position="191"/>
    </location>
    <ligand>
        <name>NAD(+)</name>
        <dbReference type="ChEBI" id="CHEBI:57540"/>
    </ligand>
</feature>
<keyword evidence="14" id="KW-1185">Reference proteome</keyword>
<evidence type="ECO:0000256" key="1">
    <source>
        <dbReference type="ARBA" id="ARBA00007532"/>
    </source>
</evidence>
<name>A0A6M5YAM8_9BACT</name>
<dbReference type="GO" id="GO:0050660">
    <property type="term" value="F:flavin adenine dinucleotide binding"/>
    <property type="evidence" value="ECO:0007669"/>
    <property type="project" value="TreeGrafter"/>
</dbReference>
<dbReference type="PANTHER" id="PTHR43014:SF2">
    <property type="entry name" value="MERCURIC REDUCTASE"/>
    <property type="match status" value="1"/>
</dbReference>
<dbReference type="InterPro" id="IPR016156">
    <property type="entry name" value="FAD/NAD-linked_Rdtase_dimer_sf"/>
</dbReference>
<keyword evidence="4" id="KW-0521">NADP</keyword>
<dbReference type="InterPro" id="IPR001100">
    <property type="entry name" value="Pyr_nuc-diS_OxRdtase"/>
</dbReference>
<keyword evidence="2 10" id="KW-0285">Flavoprotein</keyword>
<keyword evidence="3 8" id="KW-0274">FAD</keyword>
<dbReference type="Pfam" id="PF07992">
    <property type="entry name" value="Pyr_redox_2"/>
    <property type="match status" value="1"/>
</dbReference>
<accession>A0A6M5YAM8</accession>
<dbReference type="PROSITE" id="PS00076">
    <property type="entry name" value="PYRIDINE_REDOX_1"/>
    <property type="match status" value="1"/>
</dbReference>
<dbReference type="GO" id="GO:0016668">
    <property type="term" value="F:oxidoreductase activity, acting on a sulfur group of donors, NAD(P) as acceptor"/>
    <property type="evidence" value="ECO:0007669"/>
    <property type="project" value="InterPro"/>
</dbReference>
<evidence type="ECO:0000259" key="12">
    <source>
        <dbReference type="Pfam" id="PF07992"/>
    </source>
</evidence>
<evidence type="ECO:0000256" key="10">
    <source>
        <dbReference type="RuleBase" id="RU003691"/>
    </source>
</evidence>
<evidence type="ECO:0000256" key="8">
    <source>
        <dbReference type="PIRSR" id="PIRSR000350-3"/>
    </source>
</evidence>
<dbReference type="InterPro" id="IPR004099">
    <property type="entry name" value="Pyr_nucl-diS_OxRdtase_dimer"/>
</dbReference>
<evidence type="ECO:0000256" key="5">
    <source>
        <dbReference type="ARBA" id="ARBA00023002"/>
    </source>
</evidence>
<dbReference type="SUPFAM" id="SSF55424">
    <property type="entry name" value="FAD/NAD-linked reductases, dimerisation (C-terminal) domain"/>
    <property type="match status" value="1"/>
</dbReference>
<evidence type="ECO:0000256" key="6">
    <source>
        <dbReference type="ARBA" id="ARBA00023157"/>
    </source>
</evidence>
<dbReference type="Gene3D" id="3.30.390.30">
    <property type="match status" value="1"/>
</dbReference>
<dbReference type="Proteomes" id="UP000502756">
    <property type="component" value="Chromosome"/>
</dbReference>
<keyword evidence="8" id="KW-0520">NAD</keyword>
<dbReference type="InterPro" id="IPR012999">
    <property type="entry name" value="Pyr_OxRdtase_I_AS"/>
</dbReference>
<feature type="binding site" evidence="8">
    <location>
        <begin position="147"/>
        <end position="149"/>
    </location>
    <ligand>
        <name>FAD</name>
        <dbReference type="ChEBI" id="CHEBI:57692"/>
    </ligand>
</feature>
<dbReference type="Gene3D" id="3.50.50.60">
    <property type="entry name" value="FAD/NAD(P)-binding domain"/>
    <property type="match status" value="2"/>
</dbReference>
<dbReference type="KEGG" id="stae:HNV11_18635"/>
<organism evidence="13 14">
    <name type="scientific">Spirosoma taeanense</name>
    <dbReference type="NCBI Taxonomy" id="2735870"/>
    <lineage>
        <taxon>Bacteria</taxon>
        <taxon>Pseudomonadati</taxon>
        <taxon>Bacteroidota</taxon>
        <taxon>Cytophagia</taxon>
        <taxon>Cytophagales</taxon>
        <taxon>Cytophagaceae</taxon>
        <taxon>Spirosoma</taxon>
    </lineage>
</organism>
<dbReference type="GO" id="GO:0003955">
    <property type="term" value="F:NAD(P)H dehydrogenase (quinone) activity"/>
    <property type="evidence" value="ECO:0007669"/>
    <property type="project" value="TreeGrafter"/>
</dbReference>
<evidence type="ECO:0000256" key="2">
    <source>
        <dbReference type="ARBA" id="ARBA00022630"/>
    </source>
</evidence>
<dbReference type="EMBL" id="CP053435">
    <property type="protein sequence ID" value="QJW91247.1"/>
    <property type="molecule type" value="Genomic_DNA"/>
</dbReference>
<proteinExistence type="inferred from homology"/>
<dbReference type="AlphaFoldDB" id="A0A6M5YAM8"/>
<comment type="similarity">
    <text evidence="1 10">Belongs to the class-I pyridine nucleotide-disulfide oxidoreductase family.</text>
</comment>
<dbReference type="SUPFAM" id="SSF51905">
    <property type="entry name" value="FAD/NAD(P)-binding domain"/>
    <property type="match status" value="1"/>
</dbReference>
<dbReference type="PANTHER" id="PTHR43014">
    <property type="entry name" value="MERCURIC REDUCTASE"/>
    <property type="match status" value="1"/>
</dbReference>
<dbReference type="RefSeq" id="WP_171741094.1">
    <property type="nucleotide sequence ID" value="NZ_CP053435.1"/>
</dbReference>